<dbReference type="EMBL" id="PEJP01000003">
    <property type="protein sequence ID" value="RYO72543.1"/>
    <property type="molecule type" value="Genomic_DNA"/>
</dbReference>
<feature type="region of interest" description="Disordered" evidence="1">
    <location>
        <begin position="182"/>
        <end position="230"/>
    </location>
</feature>
<accession>A0A4Q4SQ84</accession>
<dbReference type="OrthoDB" id="3695535at2759"/>
<name>A0A4Q4SQ84_9PLEO</name>
<protein>
    <submittedName>
        <fullName evidence="2">Uncharacterized protein</fullName>
    </submittedName>
</protein>
<sequence length="245" mass="28058">MPPQTTKTTVTIVAIPTYYQTESYVFIYPKYRDERPTTTARYIVLTPASTETLTARNAAIAKDVTDWGWRVFNTDPSAPNMKKWFKKYYKAAKKNTWDEDIWRIWQREHGRKIGRADMERKEKEASEKGKKGKFVHEVKKAGIYLGKYGVTVCSDEQRLRKEESGKEEERRWRLADDQIVGMSEDLPDDPFADPPTERGGAKEEGDFKSGNLRGGGGMDAKKSSPEKTAVYDVAPLTRHPWLLLG</sequence>
<proteinExistence type="predicted"/>
<gene>
    <name evidence="2" type="ORF">AA0113_g1050</name>
</gene>
<evidence type="ECO:0000313" key="2">
    <source>
        <dbReference type="EMBL" id="RYO72543.1"/>
    </source>
</evidence>
<feature type="compositionally biased region" description="Basic and acidic residues" evidence="1">
    <location>
        <begin position="195"/>
        <end position="207"/>
    </location>
</feature>
<evidence type="ECO:0000313" key="3">
    <source>
        <dbReference type="Proteomes" id="UP000293823"/>
    </source>
</evidence>
<dbReference type="AlphaFoldDB" id="A0A4Q4SQ84"/>
<dbReference type="Proteomes" id="UP000293823">
    <property type="component" value="Unassembled WGS sequence"/>
</dbReference>
<comment type="caution">
    <text evidence="2">The sequence shown here is derived from an EMBL/GenBank/DDBJ whole genome shotgun (WGS) entry which is preliminary data.</text>
</comment>
<organism evidence="2 3">
    <name type="scientific">Alternaria arborescens</name>
    <dbReference type="NCBI Taxonomy" id="156630"/>
    <lineage>
        <taxon>Eukaryota</taxon>
        <taxon>Fungi</taxon>
        <taxon>Dikarya</taxon>
        <taxon>Ascomycota</taxon>
        <taxon>Pezizomycotina</taxon>
        <taxon>Dothideomycetes</taxon>
        <taxon>Pleosporomycetidae</taxon>
        <taxon>Pleosporales</taxon>
        <taxon>Pleosporineae</taxon>
        <taxon>Pleosporaceae</taxon>
        <taxon>Alternaria</taxon>
        <taxon>Alternaria sect. Alternaria</taxon>
    </lineage>
</organism>
<evidence type="ECO:0000256" key="1">
    <source>
        <dbReference type="SAM" id="MobiDB-lite"/>
    </source>
</evidence>
<reference evidence="3" key="1">
    <citation type="journal article" date="2019" name="bioRxiv">
        <title>Genomics, evolutionary history and diagnostics of the Alternaria alternata species group including apple and Asian pear pathotypes.</title>
        <authorList>
            <person name="Armitage A.D."/>
            <person name="Cockerton H.M."/>
            <person name="Sreenivasaprasad S."/>
            <person name="Woodhall J.W."/>
            <person name="Lane C.R."/>
            <person name="Harrison R.J."/>
            <person name="Clarkson J.P."/>
        </authorList>
    </citation>
    <scope>NUCLEOTIDE SEQUENCE [LARGE SCALE GENOMIC DNA]</scope>
    <source>
        <strain evidence="3">RGR 97.0016</strain>
    </source>
</reference>
<keyword evidence="3" id="KW-1185">Reference proteome</keyword>